<gene>
    <name evidence="1" type="ORF">NIES3804_42580</name>
</gene>
<protein>
    <submittedName>
        <fullName evidence="1">Uncharacterized protein</fullName>
    </submittedName>
</protein>
<evidence type="ECO:0000313" key="2">
    <source>
        <dbReference type="Proteomes" id="UP000435041"/>
    </source>
</evidence>
<name>A0A6H9GPQ8_MICAE</name>
<dbReference type="AlphaFoldDB" id="A0A6H9GPQ8"/>
<comment type="caution">
    <text evidence="1">The sequence shown here is derived from an EMBL/GenBank/DDBJ whole genome shotgun (WGS) entry which is preliminary data.</text>
</comment>
<dbReference type="EMBL" id="BJCI01000177">
    <property type="protein sequence ID" value="GCL52664.1"/>
    <property type="molecule type" value="Genomic_DNA"/>
</dbReference>
<organism evidence="1 2">
    <name type="scientific">Microcystis aeruginosa NIES-3804</name>
    <dbReference type="NCBI Taxonomy" id="2517783"/>
    <lineage>
        <taxon>Bacteria</taxon>
        <taxon>Bacillati</taxon>
        <taxon>Cyanobacteriota</taxon>
        <taxon>Cyanophyceae</taxon>
        <taxon>Oscillatoriophycideae</taxon>
        <taxon>Chroococcales</taxon>
        <taxon>Microcystaceae</taxon>
        <taxon>Microcystis</taxon>
    </lineage>
</organism>
<accession>A0A6H9GPQ8</accession>
<reference evidence="1 2" key="1">
    <citation type="submission" date="2019-02" db="EMBL/GenBank/DDBJ databases">
        <title>Draft genome sequence of Arthrospira platensis NIES-3804.</title>
        <authorList>
            <person name="Yamaguchi H."/>
            <person name="Suzuki S."/>
            <person name="Kawachi M."/>
        </authorList>
    </citation>
    <scope>NUCLEOTIDE SEQUENCE [LARGE SCALE GENOMIC DNA]</scope>
    <source>
        <strain evidence="1 2">NIES-3804</strain>
    </source>
</reference>
<proteinExistence type="predicted"/>
<dbReference type="Proteomes" id="UP000435041">
    <property type="component" value="Unassembled WGS sequence"/>
</dbReference>
<sequence length="73" mass="7479">MCPEKVLDSINFLGEEIEPELIGTSTTSQGVIASAANQGVNTITTIDAVVASTTIEGIIRSVPDDCVIASSAN</sequence>
<evidence type="ECO:0000313" key="1">
    <source>
        <dbReference type="EMBL" id="GCL52664.1"/>
    </source>
</evidence>